<organism evidence="2 3">
    <name type="scientific">Synaphobranchus kaupii</name>
    <name type="common">Kaup's arrowtooth eel</name>
    <dbReference type="NCBI Taxonomy" id="118154"/>
    <lineage>
        <taxon>Eukaryota</taxon>
        <taxon>Metazoa</taxon>
        <taxon>Chordata</taxon>
        <taxon>Craniata</taxon>
        <taxon>Vertebrata</taxon>
        <taxon>Euteleostomi</taxon>
        <taxon>Actinopterygii</taxon>
        <taxon>Neopterygii</taxon>
        <taxon>Teleostei</taxon>
        <taxon>Anguilliformes</taxon>
        <taxon>Synaphobranchidae</taxon>
        <taxon>Synaphobranchus</taxon>
    </lineage>
</organism>
<gene>
    <name evidence="2" type="ORF">SKAU_G00356550</name>
</gene>
<protein>
    <submittedName>
        <fullName evidence="2">Uncharacterized protein</fullName>
    </submittedName>
</protein>
<comment type="caution">
    <text evidence="2">The sequence shown here is derived from an EMBL/GenBank/DDBJ whole genome shotgun (WGS) entry which is preliminary data.</text>
</comment>
<dbReference type="EMBL" id="JAINUF010000017">
    <property type="protein sequence ID" value="KAJ8338869.1"/>
    <property type="molecule type" value="Genomic_DNA"/>
</dbReference>
<dbReference type="Proteomes" id="UP001152622">
    <property type="component" value="Chromosome 17"/>
</dbReference>
<feature type="region of interest" description="Disordered" evidence="1">
    <location>
        <begin position="1"/>
        <end position="109"/>
    </location>
</feature>
<evidence type="ECO:0000313" key="2">
    <source>
        <dbReference type="EMBL" id="KAJ8338869.1"/>
    </source>
</evidence>
<evidence type="ECO:0000256" key="1">
    <source>
        <dbReference type="SAM" id="MobiDB-lite"/>
    </source>
</evidence>
<name>A0A9Q1EHE1_SYNKA</name>
<accession>A0A9Q1EHE1</accession>
<feature type="compositionally biased region" description="Basic and acidic residues" evidence="1">
    <location>
        <begin position="48"/>
        <end position="63"/>
    </location>
</feature>
<evidence type="ECO:0000313" key="3">
    <source>
        <dbReference type="Proteomes" id="UP001152622"/>
    </source>
</evidence>
<keyword evidence="3" id="KW-1185">Reference proteome</keyword>
<dbReference type="AlphaFoldDB" id="A0A9Q1EHE1"/>
<proteinExistence type="predicted"/>
<sequence length="109" mass="12145">MFRPRGVSLSLGREAWQTSGRGSGRTPAELEDLGSPERRLVSAAGKLDANEPSRRRERRDGEARGCAWANDDARERRDWMAQTPPCPQPAHVLRKRWPPASKGTTKQGP</sequence>
<reference evidence="2" key="1">
    <citation type="journal article" date="2023" name="Science">
        <title>Genome structures resolve the early diversification of teleost fishes.</title>
        <authorList>
            <person name="Parey E."/>
            <person name="Louis A."/>
            <person name="Montfort J."/>
            <person name="Bouchez O."/>
            <person name="Roques C."/>
            <person name="Iampietro C."/>
            <person name="Lluch J."/>
            <person name="Castinel A."/>
            <person name="Donnadieu C."/>
            <person name="Desvignes T."/>
            <person name="Floi Bucao C."/>
            <person name="Jouanno E."/>
            <person name="Wen M."/>
            <person name="Mejri S."/>
            <person name="Dirks R."/>
            <person name="Jansen H."/>
            <person name="Henkel C."/>
            <person name="Chen W.J."/>
            <person name="Zahm M."/>
            <person name="Cabau C."/>
            <person name="Klopp C."/>
            <person name="Thompson A.W."/>
            <person name="Robinson-Rechavi M."/>
            <person name="Braasch I."/>
            <person name="Lecointre G."/>
            <person name="Bobe J."/>
            <person name="Postlethwait J.H."/>
            <person name="Berthelot C."/>
            <person name="Roest Crollius H."/>
            <person name="Guiguen Y."/>
        </authorList>
    </citation>
    <scope>NUCLEOTIDE SEQUENCE</scope>
    <source>
        <strain evidence="2">WJC10195</strain>
    </source>
</reference>